<keyword evidence="1" id="KW-0812">Transmembrane</keyword>
<dbReference type="NCBIfam" id="NF041644">
    <property type="entry name" value="CBO0543_fam"/>
    <property type="match status" value="1"/>
</dbReference>
<accession>A0ABW0KF72</accession>
<comment type="caution">
    <text evidence="2">The sequence shown here is derived from an EMBL/GenBank/DDBJ whole genome shotgun (WGS) entry which is preliminary data.</text>
</comment>
<protein>
    <submittedName>
        <fullName evidence="2">CBO0543 family protein</fullName>
    </submittedName>
</protein>
<gene>
    <name evidence="2" type="ORF">ACFPOG_23405</name>
</gene>
<feature type="transmembrane region" description="Helical" evidence="1">
    <location>
        <begin position="72"/>
        <end position="90"/>
    </location>
</feature>
<evidence type="ECO:0000313" key="3">
    <source>
        <dbReference type="Proteomes" id="UP001596044"/>
    </source>
</evidence>
<feature type="transmembrane region" description="Helical" evidence="1">
    <location>
        <begin position="34"/>
        <end position="52"/>
    </location>
</feature>
<keyword evidence="1" id="KW-0472">Membrane</keyword>
<feature type="transmembrane region" description="Helical" evidence="1">
    <location>
        <begin position="6"/>
        <end position="22"/>
    </location>
</feature>
<organism evidence="2 3">
    <name type="scientific">Paenibacillus aestuarii</name>
    <dbReference type="NCBI Taxonomy" id="516965"/>
    <lineage>
        <taxon>Bacteria</taxon>
        <taxon>Bacillati</taxon>
        <taxon>Bacillota</taxon>
        <taxon>Bacilli</taxon>
        <taxon>Bacillales</taxon>
        <taxon>Paenibacillaceae</taxon>
        <taxon>Paenibacillus</taxon>
    </lineage>
</organism>
<sequence length="102" mass="12183">MPLNINFLWNIVTCTVLFILLVKNITRHTLREAIVCFLFAQVVTWAFSTFFVELHWETCPVRLFPRATRTDFVGDYFTAPVIYALFYFQYIKHRSCLFRCCL</sequence>
<evidence type="ECO:0000256" key="1">
    <source>
        <dbReference type="SAM" id="Phobius"/>
    </source>
</evidence>
<name>A0ABW0KF72_9BACL</name>
<dbReference type="EMBL" id="JBHSMJ010000031">
    <property type="protein sequence ID" value="MFC5451186.1"/>
    <property type="molecule type" value="Genomic_DNA"/>
</dbReference>
<reference evidence="3" key="1">
    <citation type="journal article" date="2019" name="Int. J. Syst. Evol. Microbiol.">
        <title>The Global Catalogue of Microorganisms (GCM) 10K type strain sequencing project: providing services to taxonomists for standard genome sequencing and annotation.</title>
        <authorList>
            <consortium name="The Broad Institute Genomics Platform"/>
            <consortium name="The Broad Institute Genome Sequencing Center for Infectious Disease"/>
            <person name="Wu L."/>
            <person name="Ma J."/>
        </authorList>
    </citation>
    <scope>NUCLEOTIDE SEQUENCE [LARGE SCALE GENOMIC DNA]</scope>
    <source>
        <strain evidence="3">KACC 11904</strain>
    </source>
</reference>
<evidence type="ECO:0000313" key="2">
    <source>
        <dbReference type="EMBL" id="MFC5451186.1"/>
    </source>
</evidence>
<dbReference type="InterPro" id="IPR048147">
    <property type="entry name" value="CBO0543-like"/>
</dbReference>
<proteinExistence type="predicted"/>
<keyword evidence="1" id="KW-1133">Transmembrane helix</keyword>
<dbReference type="RefSeq" id="WP_377526050.1">
    <property type="nucleotide sequence ID" value="NZ_JAQFVF010000025.1"/>
</dbReference>
<dbReference type="Proteomes" id="UP001596044">
    <property type="component" value="Unassembled WGS sequence"/>
</dbReference>
<keyword evidence="3" id="KW-1185">Reference proteome</keyword>